<keyword evidence="3 7" id="KW-0808">Transferase</keyword>
<proteinExistence type="predicted"/>
<feature type="domain" description="Methyltransferase small" evidence="6">
    <location>
        <begin position="65"/>
        <end position="140"/>
    </location>
</feature>
<evidence type="ECO:0000256" key="3">
    <source>
        <dbReference type="ARBA" id="ARBA00022679"/>
    </source>
</evidence>
<evidence type="ECO:0000256" key="5">
    <source>
        <dbReference type="ARBA" id="ARBA00048391"/>
    </source>
</evidence>
<gene>
    <name evidence="7" type="primary">prmC</name>
    <name evidence="7" type="ORF">G3RUM_00544</name>
</gene>
<protein>
    <recommendedName>
        <fullName evidence="1">peptide chain release factor N(5)-glutamine methyltransferase</fullName>
        <ecNumber evidence="1">2.1.1.297</ecNumber>
    </recommendedName>
</protein>
<keyword evidence="8" id="KW-1185">Reference proteome</keyword>
<dbReference type="GO" id="GO:0032259">
    <property type="term" value="P:methylation"/>
    <property type="evidence" value="ECO:0007669"/>
    <property type="project" value="UniProtKB-KW"/>
</dbReference>
<dbReference type="PANTHER" id="PTHR18895:SF74">
    <property type="entry name" value="MTRF1L RELEASE FACTOR GLUTAMINE METHYLTRANSFERASE"/>
    <property type="match status" value="1"/>
</dbReference>
<evidence type="ECO:0000256" key="2">
    <source>
        <dbReference type="ARBA" id="ARBA00022603"/>
    </source>
</evidence>
<evidence type="ECO:0000313" key="8">
    <source>
        <dbReference type="Proteomes" id="UP001191019"/>
    </source>
</evidence>
<reference evidence="7 8" key="2">
    <citation type="journal article" date="2020" name="Cell Rep.">
        <title>Acquisition and Adaptation of Ultra-small Parasitic Reduced Genome Bacteria to Mammalian Hosts.</title>
        <authorList>
            <person name="McLean J.S."/>
            <person name="Bor B."/>
            <person name="Kerns K.A."/>
            <person name="Liu Q."/>
            <person name="To T.T."/>
            <person name="Solden L."/>
            <person name="Hendrickson E.L."/>
            <person name="Wrighton K."/>
            <person name="Shi W."/>
            <person name="He X."/>
        </authorList>
    </citation>
    <scope>NUCLEOTIDE SEQUENCE [LARGE SCALE GENOMIC DNA]</scope>
    <source>
        <strain evidence="7 8">TM7_G3_2_Rum_HOT_351B</strain>
    </source>
</reference>
<keyword evidence="4" id="KW-0949">S-adenosyl-L-methionine</keyword>
<accession>A0ABY0FKX1</accession>
<dbReference type="Proteomes" id="UP001191019">
    <property type="component" value="Unassembled WGS sequence"/>
</dbReference>
<dbReference type="SUPFAM" id="SSF53335">
    <property type="entry name" value="S-adenosyl-L-methionine-dependent methyltransferases"/>
    <property type="match status" value="1"/>
</dbReference>
<dbReference type="NCBIfam" id="TIGR00536">
    <property type="entry name" value="hemK_fam"/>
    <property type="match status" value="1"/>
</dbReference>
<dbReference type="InterPro" id="IPR007848">
    <property type="entry name" value="Small_mtfrase_dom"/>
</dbReference>
<organism evidence="7 8">
    <name type="scientific">Candidatus Nanosyncoccus alces</name>
    <dbReference type="NCBI Taxonomy" id="2171997"/>
    <lineage>
        <taxon>Bacteria</taxon>
        <taxon>Candidatus Saccharimonadota</taxon>
        <taxon>Candidatus Nanosyncoccalia</taxon>
        <taxon>Candidatus Nanosyncoccales</taxon>
        <taxon>Candidatus Nanosyncoccaceae</taxon>
        <taxon>Candidatus Nanosyncoccus</taxon>
    </lineage>
</organism>
<dbReference type="InterPro" id="IPR029063">
    <property type="entry name" value="SAM-dependent_MTases_sf"/>
</dbReference>
<dbReference type="RefSeq" id="WP_129735131.1">
    <property type="nucleotide sequence ID" value="NZ_PRLM01000006.1"/>
</dbReference>
<dbReference type="EC" id="2.1.1.297" evidence="1"/>
<comment type="caution">
    <text evidence="7">The sequence shown here is derived from an EMBL/GenBank/DDBJ whole genome shotgun (WGS) entry which is preliminary data.</text>
</comment>
<dbReference type="CDD" id="cd02440">
    <property type="entry name" value="AdoMet_MTases"/>
    <property type="match status" value="1"/>
</dbReference>
<dbReference type="Gene3D" id="3.40.50.150">
    <property type="entry name" value="Vaccinia Virus protein VP39"/>
    <property type="match status" value="1"/>
</dbReference>
<evidence type="ECO:0000256" key="4">
    <source>
        <dbReference type="ARBA" id="ARBA00022691"/>
    </source>
</evidence>
<comment type="catalytic activity">
    <reaction evidence="5">
        <text>L-glutaminyl-[peptide chain release factor] + S-adenosyl-L-methionine = N(5)-methyl-L-glutaminyl-[peptide chain release factor] + S-adenosyl-L-homocysteine + H(+)</text>
        <dbReference type="Rhea" id="RHEA:42896"/>
        <dbReference type="Rhea" id="RHEA-COMP:10271"/>
        <dbReference type="Rhea" id="RHEA-COMP:10272"/>
        <dbReference type="ChEBI" id="CHEBI:15378"/>
        <dbReference type="ChEBI" id="CHEBI:30011"/>
        <dbReference type="ChEBI" id="CHEBI:57856"/>
        <dbReference type="ChEBI" id="CHEBI:59789"/>
        <dbReference type="ChEBI" id="CHEBI:61891"/>
        <dbReference type="EC" id="2.1.1.297"/>
    </reaction>
</comment>
<dbReference type="Pfam" id="PF05175">
    <property type="entry name" value="MTS"/>
    <property type="match status" value="1"/>
</dbReference>
<dbReference type="InterPro" id="IPR050320">
    <property type="entry name" value="N5-glutamine_MTase"/>
</dbReference>
<sequence length="221" mass="24576">MNANLPKAYKLGHQNFYGRDFLVTPDVLIPRPETEQIIDTVLNLAGKPYLPGVKPGKNQLPENPVILDVGTGSGCIAITLKKELPNAQVYATDISESALKVAQKNAQNHGVSIHFIISHLLDNVKFTPNAIVANLPYVDETWDWLDKEALSHEPKTALYAEDNGLKLIKELITQSAARNIPHLILEADPCQHEQIIDFAIKKGLQHLETRGFILTFYSPRV</sequence>
<dbReference type="GO" id="GO:0102559">
    <property type="term" value="F:peptide chain release factor N(5)-glutamine methyltransferase activity"/>
    <property type="evidence" value="ECO:0007669"/>
    <property type="project" value="UniProtKB-EC"/>
</dbReference>
<dbReference type="InterPro" id="IPR004556">
    <property type="entry name" value="HemK-like"/>
</dbReference>
<evidence type="ECO:0000259" key="6">
    <source>
        <dbReference type="Pfam" id="PF05175"/>
    </source>
</evidence>
<dbReference type="EMBL" id="PRLM01000006">
    <property type="protein sequence ID" value="RYC74392.1"/>
    <property type="molecule type" value="Genomic_DNA"/>
</dbReference>
<evidence type="ECO:0000256" key="1">
    <source>
        <dbReference type="ARBA" id="ARBA00012771"/>
    </source>
</evidence>
<evidence type="ECO:0000313" key="7">
    <source>
        <dbReference type="EMBL" id="RYC74392.1"/>
    </source>
</evidence>
<keyword evidence="2 7" id="KW-0489">Methyltransferase</keyword>
<dbReference type="PANTHER" id="PTHR18895">
    <property type="entry name" value="HEMK METHYLTRANSFERASE"/>
    <property type="match status" value="1"/>
</dbReference>
<name>A0ABY0FKX1_9BACT</name>
<reference evidence="7 8" key="1">
    <citation type="journal article" date="2018" name="bioRxiv">
        <title>Evidence of independent acquisition and adaption of ultra-small bacteria to human hosts across the highly diverse yet reduced genomes of the phylum Saccharibacteria.</title>
        <authorList>
            <person name="McLean J.S."/>
            <person name="Bor B."/>
            <person name="To T.T."/>
            <person name="Liu Q."/>
            <person name="Kearns K.A."/>
            <person name="Solden L.M."/>
            <person name="Wrighton K.C."/>
            <person name="He X."/>
            <person name="Shi W."/>
        </authorList>
    </citation>
    <scope>NUCLEOTIDE SEQUENCE [LARGE SCALE GENOMIC DNA]</scope>
    <source>
        <strain evidence="7 8">TM7_G3_2_Rum_HOT_351B</strain>
    </source>
</reference>